<evidence type="ECO:0000313" key="9">
    <source>
        <dbReference type="Proteomes" id="UP000217895"/>
    </source>
</evidence>
<comment type="subcellular location">
    <subcellularLocation>
        <location evidence="1">Membrane</location>
        <topology evidence="1">Multi-pass membrane protein</topology>
    </subcellularLocation>
</comment>
<keyword evidence="9" id="KW-1185">Reference proteome</keyword>
<feature type="transmembrane region" description="Helical" evidence="6">
    <location>
        <begin position="213"/>
        <end position="234"/>
    </location>
</feature>
<gene>
    <name evidence="8" type="ORF">NIES2135_55140</name>
</gene>
<dbReference type="Pfam" id="PF00892">
    <property type="entry name" value="EamA"/>
    <property type="match status" value="2"/>
</dbReference>
<dbReference type="InterPro" id="IPR000620">
    <property type="entry name" value="EamA_dom"/>
</dbReference>
<evidence type="ECO:0000256" key="1">
    <source>
        <dbReference type="ARBA" id="ARBA00004141"/>
    </source>
</evidence>
<evidence type="ECO:0000313" key="8">
    <source>
        <dbReference type="EMBL" id="BAY58641.1"/>
    </source>
</evidence>
<evidence type="ECO:0000256" key="3">
    <source>
        <dbReference type="ARBA" id="ARBA00022692"/>
    </source>
</evidence>
<feature type="transmembrane region" description="Helical" evidence="6">
    <location>
        <begin position="269"/>
        <end position="287"/>
    </location>
</feature>
<feature type="domain" description="EamA" evidence="7">
    <location>
        <begin position="9"/>
        <end position="140"/>
    </location>
</feature>
<feature type="transmembrane region" description="Helical" evidence="6">
    <location>
        <begin position="100"/>
        <end position="118"/>
    </location>
</feature>
<dbReference type="AlphaFoldDB" id="A0A1Z4JPF4"/>
<name>A0A1Z4JPF4_LEPBY</name>
<feature type="transmembrane region" description="Helical" evidence="6">
    <location>
        <begin position="180"/>
        <end position="201"/>
    </location>
</feature>
<keyword evidence="3 6" id="KW-0812">Transmembrane</keyword>
<dbReference type="GO" id="GO:0016020">
    <property type="term" value="C:membrane"/>
    <property type="evidence" value="ECO:0007669"/>
    <property type="project" value="UniProtKB-SubCell"/>
</dbReference>
<protein>
    <recommendedName>
        <fullName evidence="7">EamA domain-containing protein</fullName>
    </recommendedName>
</protein>
<dbReference type="InterPro" id="IPR037185">
    <property type="entry name" value="EmrE-like"/>
</dbReference>
<feature type="transmembrane region" description="Helical" evidence="6">
    <location>
        <begin position="246"/>
        <end position="263"/>
    </location>
</feature>
<evidence type="ECO:0000256" key="2">
    <source>
        <dbReference type="ARBA" id="ARBA00007362"/>
    </source>
</evidence>
<keyword evidence="4 6" id="KW-1133">Transmembrane helix</keyword>
<dbReference type="InterPro" id="IPR050638">
    <property type="entry name" value="AA-Vitamin_Transporters"/>
</dbReference>
<feature type="domain" description="EamA" evidence="7">
    <location>
        <begin position="153"/>
        <end position="286"/>
    </location>
</feature>
<dbReference type="Proteomes" id="UP000217895">
    <property type="component" value="Chromosome"/>
</dbReference>
<feature type="transmembrane region" description="Helical" evidence="6">
    <location>
        <begin position="38"/>
        <end position="59"/>
    </location>
</feature>
<reference evidence="8 9" key="1">
    <citation type="submission" date="2017-06" db="EMBL/GenBank/DDBJ databases">
        <title>Genome sequencing of cyanobaciteial culture collection at National Institute for Environmental Studies (NIES).</title>
        <authorList>
            <person name="Hirose Y."/>
            <person name="Shimura Y."/>
            <person name="Fujisawa T."/>
            <person name="Nakamura Y."/>
            <person name="Kawachi M."/>
        </authorList>
    </citation>
    <scope>NUCLEOTIDE SEQUENCE [LARGE SCALE GENOMIC DNA]</scope>
    <source>
        <strain evidence="8 9">NIES-2135</strain>
    </source>
</reference>
<feature type="transmembrane region" description="Helical" evidence="6">
    <location>
        <begin position="149"/>
        <end position="168"/>
    </location>
</feature>
<proteinExistence type="inferred from homology"/>
<dbReference type="PANTHER" id="PTHR32322">
    <property type="entry name" value="INNER MEMBRANE TRANSPORTER"/>
    <property type="match status" value="1"/>
</dbReference>
<evidence type="ECO:0000256" key="5">
    <source>
        <dbReference type="ARBA" id="ARBA00023136"/>
    </source>
</evidence>
<evidence type="ECO:0000256" key="4">
    <source>
        <dbReference type="ARBA" id="ARBA00022989"/>
    </source>
</evidence>
<sequence>MTQARFPKLAILALLAIAILWGYNWTQMKIAVQYSSPFTFAALRTLCGGLALFGGMVILRQPFQIKELSLTFWLGVFQTAGVYGLASWALVSGGAGKTSVLVYTMPFWTVLLAGYFLGERVNRTQWIAIAIAFSGLLIILDPFQMQGSVFSGILAVLAGLSWAAGSIVAKKINAKAQVNLLALTAWQTLFGALPLIAIALLLPQQPIQWTPAFIGALLYNILPGTAIPMVLWLYVLTQLSAGMSGLGMLLTPVLGVLFAALQLGEQPQLTEWIGMSCVLGGLVLISLSNRK</sequence>
<evidence type="ECO:0000259" key="7">
    <source>
        <dbReference type="Pfam" id="PF00892"/>
    </source>
</evidence>
<dbReference type="PANTHER" id="PTHR32322:SF2">
    <property type="entry name" value="EAMA DOMAIN-CONTAINING PROTEIN"/>
    <property type="match status" value="1"/>
</dbReference>
<evidence type="ECO:0000256" key="6">
    <source>
        <dbReference type="SAM" id="Phobius"/>
    </source>
</evidence>
<keyword evidence="5 6" id="KW-0472">Membrane</keyword>
<accession>A0A1Z4JPF4</accession>
<dbReference type="EMBL" id="AP018203">
    <property type="protein sequence ID" value="BAY58641.1"/>
    <property type="molecule type" value="Genomic_DNA"/>
</dbReference>
<dbReference type="SUPFAM" id="SSF103481">
    <property type="entry name" value="Multidrug resistance efflux transporter EmrE"/>
    <property type="match status" value="2"/>
</dbReference>
<feature type="transmembrane region" description="Helical" evidence="6">
    <location>
        <begin position="125"/>
        <end position="143"/>
    </location>
</feature>
<organism evidence="8 9">
    <name type="scientific">Leptolyngbya boryana NIES-2135</name>
    <dbReference type="NCBI Taxonomy" id="1973484"/>
    <lineage>
        <taxon>Bacteria</taxon>
        <taxon>Bacillati</taxon>
        <taxon>Cyanobacteriota</taxon>
        <taxon>Cyanophyceae</taxon>
        <taxon>Leptolyngbyales</taxon>
        <taxon>Leptolyngbyaceae</taxon>
        <taxon>Leptolyngbya group</taxon>
        <taxon>Leptolyngbya</taxon>
    </lineage>
</organism>
<comment type="similarity">
    <text evidence="2">Belongs to the EamA transporter family.</text>
</comment>
<feature type="transmembrane region" description="Helical" evidence="6">
    <location>
        <begin position="71"/>
        <end position="94"/>
    </location>
</feature>